<accession>A0A073B111</accession>
<sequence length="155" mass="16323">MVHLLRGLAAGAAGTTALNALTYLDMALRGRPASTTPEQTVEKAEELLGRSLDDFGEQEAANRRSGVGALLGIASGLATGVVYGAMRARWPRQNLLVMGAVAGAIANVGTTLPMTAAGITDPRQWPVSSWLMDLIPHLGYGVVTAWSYELFTKRG</sequence>
<evidence type="ECO:0000313" key="3">
    <source>
        <dbReference type="Proteomes" id="UP000031419"/>
    </source>
</evidence>
<comment type="caution">
    <text evidence="2">The sequence shown here is derived from an EMBL/GenBank/DDBJ whole genome shotgun (WGS) entry which is preliminary data.</text>
</comment>
<reference evidence="2 3" key="1">
    <citation type="submission" date="2014-06" db="EMBL/GenBank/DDBJ databases">
        <title>Saccharopolyspora rectivirgula DSM-43113 Genome sequencing.</title>
        <authorList>
            <person name="Barrera C."/>
            <person name="Millon L."/>
            <person name="Rognon B."/>
            <person name="Zaugg C."/>
            <person name="Monod M."/>
        </authorList>
    </citation>
    <scope>NUCLEOTIDE SEQUENCE [LARGE SCALE GENOMIC DNA]</scope>
    <source>
        <strain evidence="2 3">DSM 43113</strain>
    </source>
</reference>
<organism evidence="2 3">
    <name type="scientific">Saccharopolyspora rectivirgula</name>
    <dbReference type="NCBI Taxonomy" id="28042"/>
    <lineage>
        <taxon>Bacteria</taxon>
        <taxon>Bacillati</taxon>
        <taxon>Actinomycetota</taxon>
        <taxon>Actinomycetes</taxon>
        <taxon>Pseudonocardiales</taxon>
        <taxon>Pseudonocardiaceae</taxon>
        <taxon>Saccharopolyspora</taxon>
    </lineage>
</organism>
<dbReference type="EMBL" id="JNVU01000017">
    <property type="protein sequence ID" value="KEI44982.1"/>
    <property type="molecule type" value="Genomic_DNA"/>
</dbReference>
<evidence type="ECO:0000256" key="1">
    <source>
        <dbReference type="SAM" id="Phobius"/>
    </source>
</evidence>
<evidence type="ECO:0000313" key="2">
    <source>
        <dbReference type="EMBL" id="KEI44982.1"/>
    </source>
</evidence>
<dbReference type="AlphaFoldDB" id="A0A073B111"/>
<dbReference type="RefSeq" id="WP_029722146.1">
    <property type="nucleotide sequence ID" value="NZ_JNVU01000017.1"/>
</dbReference>
<name>A0A073B111_9PSEU</name>
<keyword evidence="1" id="KW-1133">Transmembrane helix</keyword>
<proteinExistence type="predicted"/>
<keyword evidence="1" id="KW-0812">Transmembrane</keyword>
<dbReference type="OrthoDB" id="4569917at2"/>
<gene>
    <name evidence="2" type="ORF">GU90_07180</name>
</gene>
<feature type="transmembrane region" description="Helical" evidence="1">
    <location>
        <begin position="95"/>
        <end position="114"/>
    </location>
</feature>
<dbReference type="eggNOG" id="ENOG5032YR4">
    <property type="taxonomic scope" value="Bacteria"/>
</dbReference>
<keyword evidence="1" id="KW-0472">Membrane</keyword>
<keyword evidence="3" id="KW-1185">Reference proteome</keyword>
<feature type="transmembrane region" description="Helical" evidence="1">
    <location>
        <begin position="134"/>
        <end position="151"/>
    </location>
</feature>
<protein>
    <submittedName>
        <fullName evidence="2">Uncharacterized protein</fullName>
    </submittedName>
</protein>
<feature type="transmembrane region" description="Helical" evidence="1">
    <location>
        <begin position="65"/>
        <end position="83"/>
    </location>
</feature>
<dbReference type="Proteomes" id="UP000031419">
    <property type="component" value="Unassembled WGS sequence"/>
</dbReference>